<dbReference type="EMBL" id="SNZB01000003">
    <property type="protein sequence ID" value="TDR20622.1"/>
    <property type="molecule type" value="Genomic_DNA"/>
</dbReference>
<feature type="domain" description="Mur ligase C-terminal" evidence="1">
    <location>
        <begin position="421"/>
        <end position="549"/>
    </location>
</feature>
<evidence type="ECO:0000259" key="2">
    <source>
        <dbReference type="Pfam" id="PF08245"/>
    </source>
</evidence>
<dbReference type="SUPFAM" id="SSF53623">
    <property type="entry name" value="MurD-like peptide ligases, catalytic domain"/>
    <property type="match status" value="1"/>
</dbReference>
<dbReference type="Proteomes" id="UP000295724">
    <property type="component" value="Unassembled WGS sequence"/>
</dbReference>
<dbReference type="Gene3D" id="3.40.1190.10">
    <property type="entry name" value="Mur-like, catalytic domain"/>
    <property type="match status" value="1"/>
</dbReference>
<gene>
    <name evidence="3" type="ORF">C8D91_1597</name>
</gene>
<dbReference type="Gene3D" id="3.90.190.20">
    <property type="entry name" value="Mur ligase, C-terminal domain"/>
    <property type="match status" value="1"/>
</dbReference>
<evidence type="ECO:0000259" key="1">
    <source>
        <dbReference type="Pfam" id="PF02875"/>
    </source>
</evidence>
<keyword evidence="4" id="KW-1185">Reference proteome</keyword>
<proteinExistence type="predicted"/>
<dbReference type="Pfam" id="PF02875">
    <property type="entry name" value="Mur_ligase_C"/>
    <property type="match status" value="1"/>
</dbReference>
<dbReference type="OrthoDB" id="9803907at2"/>
<dbReference type="AlphaFoldDB" id="A0A4R6XLV3"/>
<evidence type="ECO:0000313" key="3">
    <source>
        <dbReference type="EMBL" id="TDR20622.1"/>
    </source>
</evidence>
<dbReference type="RefSeq" id="WP_099018456.1">
    <property type="nucleotide sequence ID" value="NZ_NIHB01000001.1"/>
</dbReference>
<dbReference type="InterPro" id="IPR036615">
    <property type="entry name" value="Mur_ligase_C_dom_sf"/>
</dbReference>
<accession>A0A4R6XLV3</accession>
<dbReference type="PANTHER" id="PTHR23135:SF18">
    <property type="entry name" value="CYANOPHYCIN SYNTHETASE"/>
    <property type="match status" value="1"/>
</dbReference>
<organism evidence="3 4">
    <name type="scientific">Marinicella litoralis</name>
    <dbReference type="NCBI Taxonomy" id="644220"/>
    <lineage>
        <taxon>Bacteria</taxon>
        <taxon>Pseudomonadati</taxon>
        <taxon>Pseudomonadota</taxon>
        <taxon>Gammaproteobacteria</taxon>
        <taxon>Lysobacterales</taxon>
        <taxon>Marinicellaceae</taxon>
        <taxon>Marinicella</taxon>
    </lineage>
</organism>
<comment type="caution">
    <text evidence="3">The sequence shown here is derived from an EMBL/GenBank/DDBJ whole genome shotgun (WGS) entry which is preliminary data.</text>
</comment>
<dbReference type="GO" id="GO:0016881">
    <property type="term" value="F:acid-amino acid ligase activity"/>
    <property type="evidence" value="ECO:0007669"/>
    <property type="project" value="InterPro"/>
</dbReference>
<dbReference type="Pfam" id="PF08245">
    <property type="entry name" value="Mur_ligase_M"/>
    <property type="match status" value="1"/>
</dbReference>
<dbReference type="SUPFAM" id="SSF53244">
    <property type="entry name" value="MurD-like peptide ligases, peptide-binding domain"/>
    <property type="match status" value="1"/>
</dbReference>
<protein>
    <submittedName>
        <fullName evidence="3">Cyanophycin synthetase</fullName>
    </submittedName>
</protein>
<name>A0A4R6XLV3_9GAMM</name>
<dbReference type="InterPro" id="IPR013221">
    <property type="entry name" value="Mur_ligase_cen"/>
</dbReference>
<evidence type="ECO:0000313" key="4">
    <source>
        <dbReference type="Proteomes" id="UP000295724"/>
    </source>
</evidence>
<dbReference type="PANTHER" id="PTHR23135">
    <property type="entry name" value="MUR LIGASE FAMILY MEMBER"/>
    <property type="match status" value="1"/>
</dbReference>
<dbReference type="InterPro" id="IPR036565">
    <property type="entry name" value="Mur-like_cat_sf"/>
</dbReference>
<feature type="domain" description="Mur ligase central" evidence="2">
    <location>
        <begin position="183"/>
        <end position="393"/>
    </location>
</feature>
<dbReference type="InterPro" id="IPR004101">
    <property type="entry name" value="Mur_ligase_C"/>
</dbReference>
<sequence>MTEKYLKLDDSRRLTGPNLYGSKAGAVIDVLISGYQHQAVIDYWHSELNLILKQLAWTTETSFNRIFHGGASLGFTAPIDVLYAATEINEAAWQRVVNHFTEKPQKPLKQVIEWLQQEIAKEANPALIALQQSAQAHQVKFLSDDDFVSLGYGASCQVFPIRQIPPAESIDWAAIHSIPLALVTGTNGKSTTVRLASHVIKTAGKKCGITSTDYIRIDEQILDTGDYSGPGGARTLLRHPDTEVAILEVARGGMLRRGLGVNQAMCAAITNVAADHLGDYGMDTVDDMVAAKFVVRQALDKDQDLILNADDAGVVAFAQNIEHKIVWFSWFKNNPVIHKHLQTGGQAVYVDKGIICFHDGADESAIVPVNEVPITMLGAAKHNTHNAMVVVALMFAMKIELKAIQKGLTTFDSSPQNNPGRGNLFAVKDFQVLVDFAHNEHGLAAMANTIKHMPAARRLVLLGQAGDRDDELIKGLVKSALLAAPDCLVVCELEHYLRGRKLGEIPALIEQYALQLGMKKNQIIHASSSLAGAEKALEWAQKDDVLLLLSLTQRDEVIELLEKNK</sequence>
<dbReference type="GO" id="GO:0005524">
    <property type="term" value="F:ATP binding"/>
    <property type="evidence" value="ECO:0007669"/>
    <property type="project" value="InterPro"/>
</dbReference>
<reference evidence="3 4" key="1">
    <citation type="submission" date="2019-03" db="EMBL/GenBank/DDBJ databases">
        <title>Genomic Encyclopedia of Type Strains, Phase IV (KMG-IV): sequencing the most valuable type-strain genomes for metagenomic binning, comparative biology and taxonomic classification.</title>
        <authorList>
            <person name="Goeker M."/>
        </authorList>
    </citation>
    <scope>NUCLEOTIDE SEQUENCE [LARGE SCALE GENOMIC DNA]</scope>
    <source>
        <strain evidence="3 4">DSM 25488</strain>
    </source>
</reference>